<evidence type="ECO:0000313" key="3">
    <source>
        <dbReference type="Proteomes" id="UP000199671"/>
    </source>
</evidence>
<dbReference type="PANTHER" id="PTHR33055">
    <property type="entry name" value="TRANSPOSASE FOR INSERTION SEQUENCE ELEMENT IS1111A"/>
    <property type="match status" value="1"/>
</dbReference>
<dbReference type="GO" id="GO:0004803">
    <property type="term" value="F:transposase activity"/>
    <property type="evidence" value="ECO:0007669"/>
    <property type="project" value="InterPro"/>
</dbReference>
<proteinExistence type="predicted"/>
<dbReference type="Pfam" id="PF02371">
    <property type="entry name" value="Transposase_20"/>
    <property type="match status" value="1"/>
</dbReference>
<dbReference type="GO" id="GO:0006313">
    <property type="term" value="P:DNA transposition"/>
    <property type="evidence" value="ECO:0007669"/>
    <property type="project" value="InterPro"/>
</dbReference>
<dbReference type="GO" id="GO:0003677">
    <property type="term" value="F:DNA binding"/>
    <property type="evidence" value="ECO:0007669"/>
    <property type="project" value="InterPro"/>
</dbReference>
<dbReference type="Proteomes" id="UP000199671">
    <property type="component" value="Unassembled WGS sequence"/>
</dbReference>
<accession>A0A1G9S749</accession>
<organism evidence="2 3">
    <name type="scientific">Actinomyces ruminicola</name>
    <dbReference type="NCBI Taxonomy" id="332524"/>
    <lineage>
        <taxon>Bacteria</taxon>
        <taxon>Bacillati</taxon>
        <taxon>Actinomycetota</taxon>
        <taxon>Actinomycetes</taxon>
        <taxon>Actinomycetales</taxon>
        <taxon>Actinomycetaceae</taxon>
        <taxon>Actinomyces</taxon>
    </lineage>
</organism>
<dbReference type="InterPro" id="IPR047650">
    <property type="entry name" value="Transpos_IS110"/>
</dbReference>
<dbReference type="AlphaFoldDB" id="A0A1G9S749"/>
<evidence type="ECO:0000259" key="1">
    <source>
        <dbReference type="Pfam" id="PF02371"/>
    </source>
</evidence>
<dbReference type="PANTHER" id="PTHR33055:SF3">
    <property type="entry name" value="PUTATIVE TRANSPOSASE FOR IS117-RELATED"/>
    <property type="match status" value="1"/>
</dbReference>
<name>A0A1G9S749_9ACTO</name>
<evidence type="ECO:0000313" key="2">
    <source>
        <dbReference type="EMBL" id="SDM31140.1"/>
    </source>
</evidence>
<dbReference type="InterPro" id="IPR003346">
    <property type="entry name" value="Transposase_20"/>
</dbReference>
<reference evidence="2 3" key="1">
    <citation type="submission" date="2016-10" db="EMBL/GenBank/DDBJ databases">
        <authorList>
            <person name="de Groot N.N."/>
        </authorList>
    </citation>
    <scope>NUCLEOTIDE SEQUENCE [LARGE SCALE GENOMIC DNA]</scope>
    <source>
        <strain evidence="2 3">KPR-7B</strain>
    </source>
</reference>
<gene>
    <name evidence="2" type="ORF">SAMN04487766_101313</name>
</gene>
<feature type="domain" description="Transposase IS116/IS110/IS902 C-terminal" evidence="1">
    <location>
        <begin position="1"/>
        <end position="81"/>
    </location>
</feature>
<sequence>MPGVGVPAAAFFLAETLGRTIPASSLPDCADLMPLNQLTRRSGSSIRADYISHAGNRRLKRDMFLAAFASLRSDPASGAYHDRKRAQRNRHNQAIIALAHRHLTCHMRPHNLDENPRSHTHSHQ</sequence>
<protein>
    <submittedName>
        <fullName evidence="2">Transposase IS116/IS110/IS902 family protein</fullName>
    </submittedName>
</protein>
<dbReference type="EMBL" id="FNHU01000001">
    <property type="protein sequence ID" value="SDM31140.1"/>
    <property type="molecule type" value="Genomic_DNA"/>
</dbReference>